<dbReference type="AlphaFoldDB" id="A0A6A5BCE0"/>
<feature type="region of interest" description="Disordered" evidence="2">
    <location>
        <begin position="458"/>
        <end position="620"/>
    </location>
</feature>
<dbReference type="VEuPathDB" id="AmoebaDB:FDP41_009249"/>
<gene>
    <name evidence="5" type="ORF">FDP41_009249</name>
</gene>
<evidence type="ECO:0000313" key="6">
    <source>
        <dbReference type="Proteomes" id="UP000444721"/>
    </source>
</evidence>
<feature type="domain" description="PH" evidence="3">
    <location>
        <begin position="228"/>
        <end position="414"/>
    </location>
</feature>
<feature type="domain" description="DH" evidence="4">
    <location>
        <begin position="9"/>
        <end position="191"/>
    </location>
</feature>
<feature type="compositionally biased region" description="Polar residues" evidence="2">
    <location>
        <begin position="553"/>
        <end position="575"/>
    </location>
</feature>
<evidence type="ECO:0000256" key="2">
    <source>
        <dbReference type="SAM" id="MobiDB-lite"/>
    </source>
</evidence>
<organism evidence="5 6">
    <name type="scientific">Naegleria fowleri</name>
    <name type="common">Brain eating amoeba</name>
    <dbReference type="NCBI Taxonomy" id="5763"/>
    <lineage>
        <taxon>Eukaryota</taxon>
        <taxon>Discoba</taxon>
        <taxon>Heterolobosea</taxon>
        <taxon>Tetramitia</taxon>
        <taxon>Eutetramitia</taxon>
        <taxon>Vahlkampfiidae</taxon>
        <taxon>Naegleria</taxon>
    </lineage>
</organism>
<dbReference type="InterPro" id="IPR051092">
    <property type="entry name" value="FYVE_RhoGEF_PH"/>
</dbReference>
<dbReference type="OMA" id="TNIVEPH"/>
<reference evidence="5 6" key="1">
    <citation type="journal article" date="2019" name="Sci. Rep.">
        <title>Nanopore sequencing improves the draft genome of the human pathogenic amoeba Naegleria fowleri.</title>
        <authorList>
            <person name="Liechti N."/>
            <person name="Schurch N."/>
            <person name="Bruggmann R."/>
            <person name="Wittwer M."/>
        </authorList>
    </citation>
    <scope>NUCLEOTIDE SEQUENCE [LARGE SCALE GENOMIC DNA]</scope>
    <source>
        <strain evidence="5 6">ATCC 30894</strain>
    </source>
</reference>
<dbReference type="PANTHER" id="PTHR12673">
    <property type="entry name" value="FACIOGENITAL DYSPLASIA PROTEIN"/>
    <property type="match status" value="1"/>
</dbReference>
<keyword evidence="1" id="KW-0175">Coiled coil</keyword>
<dbReference type="EMBL" id="VFQX01000068">
    <property type="protein sequence ID" value="KAF0972346.1"/>
    <property type="molecule type" value="Genomic_DNA"/>
</dbReference>
<dbReference type="Gene3D" id="1.20.900.10">
    <property type="entry name" value="Dbl homology (DH) domain"/>
    <property type="match status" value="1"/>
</dbReference>
<dbReference type="InterPro" id="IPR000219">
    <property type="entry name" value="DH_dom"/>
</dbReference>
<feature type="compositionally biased region" description="Polar residues" evidence="2">
    <location>
        <begin position="680"/>
        <end position="698"/>
    </location>
</feature>
<sequence length="823" mass="94398">MSKQFDKEKRRKIFEEIIDTEEKYLYSLELLNKNYIVPLKKNKYLKFGRELNTIVSNLTVIVNFNNHLLTKLKNASEDDIGKTFQMIVPFLKTYTQYFSNYEAALNSIREADKNPKNKKFSEWLKKTDERSKEANQQTFKQLLIQPVQRIPRYNLLLSEVLKNTPRTHVDYDNLKLASEKMKEVADHLNRQITEIENRNKLIKLKEIFVLNQSGKGSGITNIVEPHRKYVFEGELSILSDNSLNKQKHYFFLFSDMLVCCNEVPETIKKKLIEDRFKPQQTQPTKEKKRLTLFRTGEDSNNIEKSTGAFDDDENEIPEHFYTITFTIKFNTEKLGLSPTHTPTSSPIMASSTPSTPSDTVVEDIWVRDFTNFESERFNVPTLFQLITSKETYTFETNDSKSREKWVSHLNTTLEELKKKKKDIGKDQAKPKGYPIVLLHLAALYVQAIARSKLTRTKRGDVENRFKPRKKAQKPVSSPMDNSPTSEQLIEPIPSSSNTNSTIEQSSENSPRTVRLQFVKPISEVTPTTTTSSSLTPRDQQQQQPTLEQQSTLVKPQQSTVESTEAVATTQISQPETPRDQKATTPREQEAVVVVEENINVGESSKATTPREKVATPRDKVATPRDNRIETVCTTSTTSALPEKVESTIIVEKDVKEISMEIPSTTSVSTTQEKTNVDIATQESSVHNVSGNDSTPVKSDNNKDKTTPEKNSSSLTSPRYQSPRQSPRLYIEDEAATEDEEVYYDEEGNVLPPWKVELMKKFKKYGRFNNVLNQSQQEKQRVEKKIDIPTKGMQLSAIRSMFEQKDKQAQEEMNTLRRSTVSKY</sequence>
<evidence type="ECO:0000256" key="1">
    <source>
        <dbReference type="SAM" id="Coils"/>
    </source>
</evidence>
<evidence type="ECO:0008006" key="7">
    <source>
        <dbReference type="Google" id="ProtNLM"/>
    </source>
</evidence>
<dbReference type="VEuPathDB" id="AmoebaDB:NfTy_060940"/>
<proteinExistence type="predicted"/>
<feature type="compositionally biased region" description="Polar residues" evidence="2">
    <location>
        <begin position="474"/>
        <end position="511"/>
    </location>
</feature>
<feature type="compositionally biased region" description="Low complexity" evidence="2">
    <location>
        <begin position="525"/>
        <end position="552"/>
    </location>
</feature>
<feature type="compositionally biased region" description="Basic and acidic residues" evidence="2">
    <location>
        <begin position="608"/>
        <end position="620"/>
    </location>
</feature>
<dbReference type="GO" id="GO:0005737">
    <property type="term" value="C:cytoplasm"/>
    <property type="evidence" value="ECO:0007669"/>
    <property type="project" value="TreeGrafter"/>
</dbReference>
<evidence type="ECO:0000259" key="3">
    <source>
        <dbReference type="PROSITE" id="PS50003"/>
    </source>
</evidence>
<dbReference type="PANTHER" id="PTHR12673:SF263">
    <property type="entry name" value="PLECKSTRIN DOMAIN-CONTAINING PROTEIN"/>
    <property type="match status" value="1"/>
</dbReference>
<dbReference type="InterPro" id="IPR001849">
    <property type="entry name" value="PH_domain"/>
</dbReference>
<dbReference type="OrthoDB" id="245697at2759"/>
<dbReference type="InterPro" id="IPR035899">
    <property type="entry name" value="DBL_dom_sf"/>
</dbReference>
<evidence type="ECO:0000259" key="4">
    <source>
        <dbReference type="PROSITE" id="PS50010"/>
    </source>
</evidence>
<dbReference type="VEuPathDB" id="AmoebaDB:NF0049070"/>
<dbReference type="Pfam" id="PF00621">
    <property type="entry name" value="RhoGEF"/>
    <property type="match status" value="1"/>
</dbReference>
<dbReference type="SMART" id="SM00233">
    <property type="entry name" value="PH"/>
    <property type="match status" value="1"/>
</dbReference>
<dbReference type="CDD" id="cd00160">
    <property type="entry name" value="RhoGEF"/>
    <property type="match status" value="1"/>
</dbReference>
<protein>
    <recommendedName>
        <fullName evidence="7">DH domain-containing protein</fullName>
    </recommendedName>
</protein>
<keyword evidence="6" id="KW-1185">Reference proteome</keyword>
<dbReference type="PROSITE" id="PS50010">
    <property type="entry name" value="DH_2"/>
    <property type="match status" value="1"/>
</dbReference>
<dbReference type="SUPFAM" id="SSF48065">
    <property type="entry name" value="DBL homology domain (DH-domain)"/>
    <property type="match status" value="1"/>
</dbReference>
<feature type="compositionally biased region" description="Low complexity" evidence="2">
    <location>
        <begin position="590"/>
        <end position="602"/>
    </location>
</feature>
<feature type="compositionally biased region" description="Polar residues" evidence="2">
    <location>
        <begin position="708"/>
        <end position="724"/>
    </location>
</feature>
<name>A0A6A5BCE0_NAEFO</name>
<dbReference type="GO" id="GO:0005085">
    <property type="term" value="F:guanyl-nucleotide exchange factor activity"/>
    <property type="evidence" value="ECO:0007669"/>
    <property type="project" value="InterPro"/>
</dbReference>
<dbReference type="SMART" id="SM00325">
    <property type="entry name" value="RhoGEF"/>
    <property type="match status" value="1"/>
</dbReference>
<dbReference type="Proteomes" id="UP000444721">
    <property type="component" value="Unassembled WGS sequence"/>
</dbReference>
<evidence type="ECO:0000313" key="5">
    <source>
        <dbReference type="EMBL" id="KAF0972346.1"/>
    </source>
</evidence>
<dbReference type="RefSeq" id="XP_044557061.1">
    <property type="nucleotide sequence ID" value="XM_044713187.1"/>
</dbReference>
<dbReference type="Gene3D" id="2.30.29.30">
    <property type="entry name" value="Pleckstrin-homology domain (PH domain)/Phosphotyrosine-binding domain (PTB)"/>
    <property type="match status" value="1"/>
</dbReference>
<comment type="caution">
    <text evidence="5">The sequence shown here is derived from an EMBL/GenBank/DDBJ whole genome shotgun (WGS) entry which is preliminary data.</text>
</comment>
<dbReference type="PROSITE" id="PS50003">
    <property type="entry name" value="PH_DOMAIN"/>
    <property type="match status" value="1"/>
</dbReference>
<dbReference type="GeneID" id="68116466"/>
<feature type="coiled-coil region" evidence="1">
    <location>
        <begin position="171"/>
        <end position="205"/>
    </location>
</feature>
<dbReference type="SUPFAM" id="SSF50729">
    <property type="entry name" value="PH domain-like"/>
    <property type="match status" value="1"/>
</dbReference>
<accession>A0A6A5BCE0</accession>
<feature type="compositionally biased region" description="Basic and acidic residues" evidence="2">
    <location>
        <begin position="576"/>
        <end position="589"/>
    </location>
</feature>
<feature type="region of interest" description="Disordered" evidence="2">
    <location>
        <begin position="680"/>
        <end position="728"/>
    </location>
</feature>
<dbReference type="InterPro" id="IPR011993">
    <property type="entry name" value="PH-like_dom_sf"/>
</dbReference>